<dbReference type="Gene3D" id="3.40.309.10">
    <property type="entry name" value="Aldehyde Dehydrogenase, Chain A, domain 2"/>
    <property type="match status" value="1"/>
</dbReference>
<sequence>MTGGQATHDAIVWGVGQAGADARAAGAPQLTKPITSELGGVGPVIVVPGTWSKADLRFQAEHVATQRLHNSGFNCVAAQVVVVSSDWPQKGEFVEALRTALAQAPARPGWYPGCETRVSGARALHPAAEAVGGTPERTLLPGLDATDTAESAFTTEYFGPVLGLVELPGAGADFLDAAVTFANERLYGTLGANIVVHPSTAARLGPHLDQAVADLRYGTVGINAWTGVGYLTPRATWGAFPGHTLQDVQSGIGVVHNALLLDRTERTVVRGPFRPAPRSLLNGELALSPKPAWFVTNRTAATTGRLLTAFSARPRWTALPAIFASALRG</sequence>
<reference evidence="2 3" key="1">
    <citation type="submission" date="2018-02" db="EMBL/GenBank/DDBJ databases">
        <title>Complete genome sequence of Streptomyces dengpaensis, the producer of angucyclines.</title>
        <authorList>
            <person name="Yumei L."/>
        </authorList>
    </citation>
    <scope>NUCLEOTIDE SEQUENCE [LARGE SCALE GENOMIC DNA]</scope>
    <source>
        <strain evidence="2 3">XZHG99</strain>
    </source>
</reference>
<protein>
    <recommendedName>
        <fullName evidence="1">Aldehyde dehydrogenase domain-containing protein</fullName>
    </recommendedName>
</protein>
<keyword evidence="3" id="KW-1185">Reference proteome</keyword>
<evidence type="ECO:0000313" key="2">
    <source>
        <dbReference type="EMBL" id="AVH54598.1"/>
    </source>
</evidence>
<dbReference type="Proteomes" id="UP000238413">
    <property type="component" value="Chromosome"/>
</dbReference>
<dbReference type="SUPFAM" id="SSF53720">
    <property type="entry name" value="ALDH-like"/>
    <property type="match status" value="1"/>
</dbReference>
<organism evidence="2 3">
    <name type="scientific">Streptomyces dengpaensis</name>
    <dbReference type="NCBI Taxonomy" id="2049881"/>
    <lineage>
        <taxon>Bacteria</taxon>
        <taxon>Bacillati</taxon>
        <taxon>Actinomycetota</taxon>
        <taxon>Actinomycetes</taxon>
        <taxon>Kitasatosporales</taxon>
        <taxon>Streptomycetaceae</taxon>
        <taxon>Streptomyces</taxon>
    </lineage>
</organism>
<gene>
    <name evidence="2" type="ORF">C4B68_00705</name>
</gene>
<proteinExistence type="predicted"/>
<name>A0ABM6SK57_9ACTN</name>
<dbReference type="Pfam" id="PF00171">
    <property type="entry name" value="Aldedh"/>
    <property type="match status" value="1"/>
</dbReference>
<dbReference type="EMBL" id="CP026652">
    <property type="protein sequence ID" value="AVH54598.1"/>
    <property type="molecule type" value="Genomic_DNA"/>
</dbReference>
<evidence type="ECO:0000259" key="1">
    <source>
        <dbReference type="Pfam" id="PF00171"/>
    </source>
</evidence>
<dbReference type="InterPro" id="IPR016161">
    <property type="entry name" value="Ald_DH/histidinol_DH"/>
</dbReference>
<feature type="domain" description="Aldehyde dehydrogenase" evidence="1">
    <location>
        <begin position="23"/>
        <end position="105"/>
    </location>
</feature>
<accession>A0ABM6SK57</accession>
<dbReference type="InterPro" id="IPR015590">
    <property type="entry name" value="Aldehyde_DH_dom"/>
</dbReference>
<dbReference type="RefSeq" id="WP_099506782.1">
    <property type="nucleotide sequence ID" value="NZ_CP026652.1"/>
</dbReference>
<dbReference type="InterPro" id="IPR016163">
    <property type="entry name" value="Ald_DH_C"/>
</dbReference>
<evidence type="ECO:0000313" key="3">
    <source>
        <dbReference type="Proteomes" id="UP000238413"/>
    </source>
</evidence>